<dbReference type="RefSeq" id="WP_040729310.1">
    <property type="nucleotide sequence ID" value="NZ_QJKF01000006.1"/>
</dbReference>
<evidence type="ECO:0000259" key="1">
    <source>
        <dbReference type="Pfam" id="PF10615"/>
    </source>
</evidence>
<dbReference type="InterPro" id="IPR037119">
    <property type="entry name" value="Haem_oxidase_HugZ-like_sf"/>
</dbReference>
<dbReference type="Pfam" id="PF10615">
    <property type="entry name" value="DUF2470"/>
    <property type="match status" value="1"/>
</dbReference>
<comment type="caution">
    <text evidence="2">The sequence shown here is derived from an EMBL/GenBank/DDBJ whole genome shotgun (WGS) entry which is preliminary data.</text>
</comment>
<name>A0A318JZ23_9NOCA</name>
<protein>
    <submittedName>
        <fullName evidence="2">Uncharacterized protein DUF2470</fullName>
    </submittedName>
</protein>
<dbReference type="OrthoDB" id="3381348at2"/>
<evidence type="ECO:0000313" key="2">
    <source>
        <dbReference type="EMBL" id="PXX63027.1"/>
    </source>
</evidence>
<feature type="domain" description="DUF2470" evidence="1">
    <location>
        <begin position="169"/>
        <end position="239"/>
    </location>
</feature>
<dbReference type="Gene3D" id="3.20.180.10">
    <property type="entry name" value="PNP-oxidase-like"/>
    <property type="match status" value="1"/>
</dbReference>
<proteinExistence type="predicted"/>
<evidence type="ECO:0000313" key="3">
    <source>
        <dbReference type="Proteomes" id="UP000247569"/>
    </source>
</evidence>
<gene>
    <name evidence="2" type="ORF">DFR70_10681</name>
</gene>
<sequence length="255" mass="27107">MPRPTPTVTPSTAERVRSACAHAEQAVLAMPGIDPTPVSVHHVRECGDAVIAVPATSVAALVAGNSPDAGAPAVLELTDHAPLPLREPVRALVWLRGWVRAVPTQAQRALAGEVAKEHPDPGLLDVGHTATLLRLVINSAVVADSTGAESVSVDELRAATPDPFCALESAWLQHMDADHADVVAQLARHLPPRLQHGIVHPLAIDRYGLTLRVEGRDGDHDFRLPFNSPADDIESLSRAVRTLAGCPFLNGLRRI</sequence>
<dbReference type="EMBL" id="QJKF01000006">
    <property type="protein sequence ID" value="PXX63027.1"/>
    <property type="molecule type" value="Genomic_DNA"/>
</dbReference>
<dbReference type="SUPFAM" id="SSF50475">
    <property type="entry name" value="FMN-binding split barrel"/>
    <property type="match status" value="1"/>
</dbReference>
<accession>A0A318JZ23</accession>
<dbReference type="AlphaFoldDB" id="A0A318JZ23"/>
<dbReference type="InterPro" id="IPR019595">
    <property type="entry name" value="DUF2470"/>
</dbReference>
<organism evidence="2 3">
    <name type="scientific">Nocardia tenerifensis</name>
    <dbReference type="NCBI Taxonomy" id="228006"/>
    <lineage>
        <taxon>Bacteria</taxon>
        <taxon>Bacillati</taxon>
        <taxon>Actinomycetota</taxon>
        <taxon>Actinomycetes</taxon>
        <taxon>Mycobacteriales</taxon>
        <taxon>Nocardiaceae</taxon>
        <taxon>Nocardia</taxon>
    </lineage>
</organism>
<dbReference type="Proteomes" id="UP000247569">
    <property type="component" value="Unassembled WGS sequence"/>
</dbReference>
<keyword evidence="3" id="KW-1185">Reference proteome</keyword>
<reference evidence="2 3" key="1">
    <citation type="submission" date="2018-05" db="EMBL/GenBank/DDBJ databases">
        <title>Genomic Encyclopedia of Type Strains, Phase IV (KMG-IV): sequencing the most valuable type-strain genomes for metagenomic binning, comparative biology and taxonomic classification.</title>
        <authorList>
            <person name="Goeker M."/>
        </authorList>
    </citation>
    <scope>NUCLEOTIDE SEQUENCE [LARGE SCALE GENOMIC DNA]</scope>
    <source>
        <strain evidence="2 3">DSM 44704</strain>
    </source>
</reference>